<keyword evidence="1" id="KW-0648">Protein biosynthesis</keyword>
<dbReference type="OrthoDB" id="5178870at2"/>
<organism evidence="1 2">
    <name type="scientific">Streptomyces colonosanans</name>
    <dbReference type="NCBI Taxonomy" id="1428652"/>
    <lineage>
        <taxon>Bacteria</taxon>
        <taxon>Bacillati</taxon>
        <taxon>Actinomycetota</taxon>
        <taxon>Actinomycetes</taxon>
        <taxon>Kitasatosporales</taxon>
        <taxon>Streptomycetaceae</taxon>
        <taxon>Streptomyces</taxon>
    </lineage>
</organism>
<reference evidence="1 2" key="1">
    <citation type="submission" date="2016-10" db="EMBL/GenBank/DDBJ databases">
        <title>Genome sequence of Streptomyces sp. MUSC 93.</title>
        <authorList>
            <person name="Lee L.-H."/>
            <person name="Ser H.-L."/>
            <person name="Law J.W.-F."/>
        </authorList>
    </citation>
    <scope>NUCLEOTIDE SEQUENCE [LARGE SCALE GENOMIC DNA]</scope>
    <source>
        <strain evidence="1 2">MUSC 93</strain>
    </source>
</reference>
<dbReference type="EMBL" id="MLYP01000057">
    <property type="protein sequence ID" value="OIJ88462.1"/>
    <property type="molecule type" value="Genomic_DNA"/>
</dbReference>
<accession>A0A1S2P4N1</accession>
<evidence type="ECO:0000313" key="1">
    <source>
        <dbReference type="EMBL" id="OIJ88462.1"/>
    </source>
</evidence>
<gene>
    <name evidence="1" type="ORF">BIV24_21405</name>
</gene>
<dbReference type="GO" id="GO:0003743">
    <property type="term" value="F:translation initiation factor activity"/>
    <property type="evidence" value="ECO:0007669"/>
    <property type="project" value="UniProtKB-KW"/>
</dbReference>
<protein>
    <submittedName>
        <fullName evidence="1">Translation initiation factor 2</fullName>
    </submittedName>
</protein>
<evidence type="ECO:0000313" key="2">
    <source>
        <dbReference type="Proteomes" id="UP000179935"/>
    </source>
</evidence>
<name>A0A1S2P4N1_9ACTN</name>
<keyword evidence="2" id="KW-1185">Reference proteome</keyword>
<dbReference type="Proteomes" id="UP000179935">
    <property type="component" value="Unassembled WGS sequence"/>
</dbReference>
<proteinExistence type="predicted"/>
<keyword evidence="1" id="KW-0396">Initiation factor</keyword>
<comment type="caution">
    <text evidence="1">The sequence shown here is derived from an EMBL/GenBank/DDBJ whole genome shotgun (WGS) entry which is preliminary data.</text>
</comment>
<dbReference type="STRING" id="1428652.BIV24_21405"/>
<dbReference type="AlphaFoldDB" id="A0A1S2P4N1"/>
<sequence length="354" mass="40545">MSRDHQQSLEKDVLMTSRDRFTVVGRRTDCHVFEGDGTRPIAEENMRVRYVPEPVELPEEMAEWRREIEAAEAAREAAGELHRWNNPRFAVRRLIVTRTHTAEDPVTTLTLCDADYFDFLTTSINLDRKQNNGLTLRQQYMEGRDPLDAPEFMFCSLGVNVAVETGKDGKMLFSHRSTKVVGPNSSKWNSSANEGLARNHDLSPNGRVSLHAVARRALREELAVQDSDDVDLELLGFAFDLRNNQWAAFFRAVLTDLSEDDLRVRWSRGVEDKWEHDRHAFVPADPESVLRFIRDEPEKKWTPCAPALFYLALVRGAVRAADGNPDARYDVETIERKVMRELDDDEDDLAQGLF</sequence>